<dbReference type="Pfam" id="PF01388">
    <property type="entry name" value="ARID"/>
    <property type="match status" value="3"/>
</dbReference>
<feature type="region of interest" description="Disordered" evidence="1">
    <location>
        <begin position="1456"/>
        <end position="1478"/>
    </location>
</feature>
<organism evidence="3 4">
    <name type="scientific">Vanrija pseudolonga</name>
    <dbReference type="NCBI Taxonomy" id="143232"/>
    <lineage>
        <taxon>Eukaryota</taxon>
        <taxon>Fungi</taxon>
        <taxon>Dikarya</taxon>
        <taxon>Basidiomycota</taxon>
        <taxon>Agaricomycotina</taxon>
        <taxon>Tremellomycetes</taxon>
        <taxon>Trichosporonales</taxon>
        <taxon>Trichosporonaceae</taxon>
        <taxon>Vanrija</taxon>
    </lineage>
</organism>
<dbReference type="GO" id="GO:0030246">
    <property type="term" value="F:carbohydrate binding"/>
    <property type="evidence" value="ECO:0007669"/>
    <property type="project" value="InterPro"/>
</dbReference>
<evidence type="ECO:0000259" key="2">
    <source>
        <dbReference type="PROSITE" id="PS51011"/>
    </source>
</evidence>
<dbReference type="InterPro" id="IPR036431">
    <property type="entry name" value="ARID_dom_sf"/>
</dbReference>
<dbReference type="Pfam" id="PF02839">
    <property type="entry name" value="CBM_5_12"/>
    <property type="match status" value="2"/>
</dbReference>
<keyword evidence="4" id="KW-1185">Reference proteome</keyword>
<accession>A0AAF0Y2N4</accession>
<evidence type="ECO:0000313" key="3">
    <source>
        <dbReference type="EMBL" id="WOO78287.1"/>
    </source>
</evidence>
<dbReference type="GeneID" id="87805090"/>
<dbReference type="SMART" id="SM01014">
    <property type="entry name" value="ARID"/>
    <property type="match status" value="4"/>
</dbReference>
<dbReference type="RefSeq" id="XP_062624319.1">
    <property type="nucleotide sequence ID" value="XM_062768335.1"/>
</dbReference>
<feature type="compositionally biased region" description="Low complexity" evidence="1">
    <location>
        <begin position="1412"/>
        <end position="1426"/>
    </location>
</feature>
<protein>
    <recommendedName>
        <fullName evidence="2">ARID domain-containing protein</fullName>
    </recommendedName>
</protein>
<dbReference type="GO" id="GO:0005576">
    <property type="term" value="C:extracellular region"/>
    <property type="evidence" value="ECO:0007669"/>
    <property type="project" value="InterPro"/>
</dbReference>
<dbReference type="GO" id="GO:0004553">
    <property type="term" value="F:hydrolase activity, hydrolyzing O-glycosyl compounds"/>
    <property type="evidence" value="ECO:0007669"/>
    <property type="project" value="InterPro"/>
</dbReference>
<sequence length="2544" mass="271971">MGPGPKHKGSRPKPKVPTGSVRTPPLSRTASYASVHAASSAPDSPASSVFSLRSAPPTPNAITGKVHWGRSLHFDVGVVCWYNGLAWRCTTEHASTKNSQPPVRPDLWEKVGFRAPPPTSSAASVASSRPSSPLSSSGNVTPTPGSPTTSIHRSALFADTPPATPASAGFPKKISTHGPKDNHKDKHKSAPKKHAGNAHGHHGHAHHKTSTGSLKSILQPAQATPAAAVVDTVAVAASTNAVAATKAEEKLNAVVAKDDVVAADKEVKVEAKPVETETKVEVKVAETKPESKVEVKVTEKPAVVEAKVKPVAEVKKEAAPAPTPASTPAVTPVATPAPVTKPAPITFFPKKAYTDAVTKLVYRPVTPAPKAEVPAPAPKVVAAPKVEAAAPKTAPAAAAAPAPEVDVPAHPYGYLPTLSEVEAAKAKAPAAPAATSAPKSESVAEVPGATPAKTACSCPHPHVAAPKATPAPAAVKPVVKEEAKPVAAKPVAKKEEAKVAITKAAGPVLANLVSQEQFLRELRTIHGQAFQYPVVANKTVNLYELLAAVVSYGGYRVLDAEPISATWTTVTNFVGYGLGVDPLVPPRIREVYIKYLAGIEVWYLPRPDAPILPWAANTLYEAGTTVLHGKDKFYAKVTHRSTLEESLGFTHLWAALGKPYTLPYVINQVCVPTPKVQAAAPKAAPKVANKFILGYAGPDVTKTKGDSSAPWKAGYRYNVGELAWDGKKVYAAKITHSGTNIESLRYTHLWNPLFTPAYLAIAAAPWAKYSTYYVGDIVSFNGVAYQALLAHTAAHEPTEDLVWTKAPTNRPATIIVIDKPKPTVAKAVSPKLAATPPSPASPKIKKTVSFEDIPSVRQIERNPSPKIDLKRLLPAPAAAAAAAAPALAPSHGSFPAIGELKNIVNEWFEKDKADKAEKDAKLETKVVKVGGVPVEVKVLPDPKPAPTTPVPMHAGRPKRAGHTRTPSAHSFPVAAGLAPVVTAPAAPSSVTSPLASPTDSPLAQLPSEIDFVTELRRLHFNPHLQYPIVNGRQVSMYALFSCVQAIGGSREVSLPCCRQADIQADAQPIDKLWAVAASFVGFTGLIPATLGSHAVYKAIRAVYHEYLGRYEELYVAKARAVKVGEKVKQSAKIKVGPKPVVSEKPVEVKAEPKKVEKVVEKAKEVEKPLEVVKPTEVIEPEVVAVIASEPAPPVDKAIKSEVVAEPRVKFEPEVLAAPAVEKQFAPSFTGRSIDDLKADVKEFWEEKKPEEKAAVPVVKGAPVTASFAPVTAPVLQAPAAAPAPAPTPAPSADDDIKIDISEAEFRVRLEAVHNRAVAYPIVNGRQVNLYSLFTFVLANGGSGALDKDFDKLWPVAAAFVGFRGLTPDHLGALALVNQIRNLYQTYLGRLEEAYWVKKSGKIEQPKVEVTVKPEAAPAPKPVAAAPKPERAPAKKPRTLQPTGQVIRDALAAERKEKKEAEAKAKAEKKVEPKVEAPKAVDPTTVSEQFFLDRLHEAHGTKNLQPAFVVNKKISLYALYSFVIANGGYKLFDAQPIEDLWTRATIAIGFNDLVLGTPSAIVTVSRVKDIYRIFLKRLEDKVSALVEADHQIRATKPANAVQEKVVVEEKKEVKPAAAAPVAAATPAVAPAVSKDKEVSAPAVLPAPPAPVLPIVGDTGVTRWKTDTFYNAGAVVLHGVSAYRAKIGHRSSKVEALTYHNLWEKVKVVPDWVKDKEYKSGDVALSAGEEWEALRDHKSAKPPTEDDLWTSRTNPPRVKKVSPVSVTPIPVVVNTGIRPESVVNWRFNTLFRVGDVVWWAGRAFKCKLEHVSGDRVSPPLRNCHKGADISQLPWDSKIWDKVPDLSPPAPLAASPAAPRTTPDWEKGVPYSTGSVVWFAGKNWRSIKGHISTAVQTPWVKDLWVKVEDHELDGLVIPPAPKVAPAVVASAPATAPVAAAPAPKVEAPKSTPVVSALYTRLNRVPWEYGHLYEEGAVPWIGETPWRCVAAPKEGVSTGLWIKHTDIAKEWKPQSVPEGVPKVAAQAPKAPSAPSKKQVVPTAWTYGVKYTAGQVVSHGSGLWRAEKDHVSGEYVSVPPGTVMDWRSLAKSPAQGVQNGLWSEFKPRADEVLVQATVPAPVLKPAVSAAPAPSVAVSPVPKIKVPEPEITNWNWNGVQYRVGQVVFHADRHWRVAQDHVSTSAVLPHQGAVSGLWELVGEKSPSAHWPPEVAVVDSLSTGEKVVVDKVAIDVAKTDKPKKNPVVKVKDFGVASRPASEVDPTPLPKVRPKSGVSDGNKGDWKPYTKYDVGDIVWYQGVAWKCIRSPTNKTAPSSDQFWETVKAPTPAVPAPSIAQILDEPVSSDIRTWSRNVHFAVGDVVSHSGAAWKCVFAHTSVLEPSQGVLWDKESGQQHLVPAQSAGPSTTTSTPIDTSASVPWARAATYEPGAVVKHVDGVWIALFKHIGVLPPSEGVLWHLVAGTPAPVSVASAPTSAPAPAPTPVPARKTYVGPVHWEPHKTYPKGTLVWTGAWVWESLETHTSRKVPAHSREHWRLVGSRWDRSPSYVAN</sequence>
<feature type="compositionally biased region" description="Low complexity" evidence="1">
    <location>
        <begin position="2399"/>
        <end position="2408"/>
    </location>
</feature>
<feature type="domain" description="ARID" evidence="2">
    <location>
        <begin position="509"/>
        <end position="604"/>
    </location>
</feature>
<dbReference type="CDD" id="cd16100">
    <property type="entry name" value="ARID"/>
    <property type="match status" value="3"/>
</dbReference>
<gene>
    <name evidence="3" type="ORF">LOC62_02G001837</name>
</gene>
<feature type="domain" description="ARID" evidence="2">
    <location>
        <begin position="1481"/>
        <end position="1582"/>
    </location>
</feature>
<dbReference type="Gene3D" id="2.10.10.90">
    <property type="match status" value="4"/>
</dbReference>
<feature type="compositionally biased region" description="Low complexity" evidence="1">
    <location>
        <begin position="30"/>
        <end position="51"/>
    </location>
</feature>
<reference evidence="3" key="1">
    <citation type="submission" date="2023-10" db="EMBL/GenBank/DDBJ databases">
        <authorList>
            <person name="Noh H."/>
        </authorList>
    </citation>
    <scope>NUCLEOTIDE SEQUENCE</scope>
    <source>
        <strain evidence="3">DUCC4014</strain>
    </source>
</reference>
<evidence type="ECO:0000313" key="4">
    <source>
        <dbReference type="Proteomes" id="UP000827549"/>
    </source>
</evidence>
<dbReference type="SMART" id="SM00495">
    <property type="entry name" value="ChtBD3"/>
    <property type="match status" value="7"/>
</dbReference>
<dbReference type="InterPro" id="IPR001606">
    <property type="entry name" value="ARID_dom"/>
</dbReference>
<dbReference type="SUPFAM" id="SSF46774">
    <property type="entry name" value="ARID-like"/>
    <property type="match status" value="4"/>
</dbReference>
<proteinExistence type="predicted"/>
<dbReference type="GO" id="GO:0005975">
    <property type="term" value="P:carbohydrate metabolic process"/>
    <property type="evidence" value="ECO:0007669"/>
    <property type="project" value="InterPro"/>
</dbReference>
<feature type="compositionally biased region" description="Basic residues" evidence="1">
    <location>
        <begin position="185"/>
        <end position="209"/>
    </location>
</feature>
<feature type="region of interest" description="Disordered" evidence="1">
    <location>
        <begin position="92"/>
        <end position="218"/>
    </location>
</feature>
<dbReference type="EMBL" id="CP086715">
    <property type="protein sequence ID" value="WOO78287.1"/>
    <property type="molecule type" value="Genomic_DNA"/>
</dbReference>
<feature type="compositionally biased region" description="Basic residues" evidence="1">
    <location>
        <begin position="1"/>
        <end position="14"/>
    </location>
</feature>
<name>A0AAF0Y2N4_9TREE</name>
<dbReference type="GO" id="GO:0003677">
    <property type="term" value="F:DNA binding"/>
    <property type="evidence" value="ECO:0007669"/>
    <property type="project" value="InterPro"/>
</dbReference>
<feature type="region of interest" description="Disordered" evidence="1">
    <location>
        <begin position="2250"/>
        <end position="2273"/>
    </location>
</feature>
<feature type="domain" description="ARID" evidence="2">
    <location>
        <begin position="1291"/>
        <end position="1395"/>
    </location>
</feature>
<dbReference type="PROSITE" id="PS51011">
    <property type="entry name" value="ARID"/>
    <property type="match status" value="4"/>
</dbReference>
<feature type="region of interest" description="Disordered" evidence="1">
    <location>
        <begin position="1732"/>
        <end position="1759"/>
    </location>
</feature>
<dbReference type="Gene3D" id="1.10.150.60">
    <property type="entry name" value="ARID DNA-binding domain"/>
    <property type="match status" value="4"/>
</dbReference>
<dbReference type="InterPro" id="IPR003610">
    <property type="entry name" value="CBM5/12"/>
</dbReference>
<feature type="region of interest" description="Disordered" evidence="1">
    <location>
        <begin position="1412"/>
        <end position="1438"/>
    </location>
</feature>
<feature type="region of interest" description="Disordered" evidence="1">
    <location>
        <begin position="2389"/>
        <end position="2408"/>
    </location>
</feature>
<feature type="compositionally biased region" description="Low complexity" evidence="1">
    <location>
        <begin position="120"/>
        <end position="137"/>
    </location>
</feature>
<feature type="region of interest" description="Disordered" evidence="1">
    <location>
        <begin position="938"/>
        <end position="966"/>
    </location>
</feature>
<evidence type="ECO:0000256" key="1">
    <source>
        <dbReference type="SAM" id="MobiDB-lite"/>
    </source>
</evidence>
<dbReference type="PANTHER" id="PTHR48125:SF10">
    <property type="entry name" value="OS12G0136300 PROTEIN"/>
    <property type="match status" value="1"/>
</dbReference>
<feature type="domain" description="ARID" evidence="2">
    <location>
        <begin position="1002"/>
        <end position="1115"/>
    </location>
</feature>
<dbReference type="PANTHER" id="PTHR48125">
    <property type="entry name" value="LP07818P1"/>
    <property type="match status" value="1"/>
</dbReference>
<feature type="region of interest" description="Disordered" evidence="1">
    <location>
        <begin position="1"/>
        <end position="56"/>
    </location>
</feature>
<feature type="compositionally biased region" description="Polar residues" evidence="1">
    <location>
        <begin position="138"/>
        <end position="152"/>
    </location>
</feature>
<dbReference type="Proteomes" id="UP000827549">
    <property type="component" value="Chromosome 2"/>
</dbReference>